<dbReference type="AlphaFoldDB" id="A0A0B6ZPZ6"/>
<dbReference type="EMBL" id="HACG01023560">
    <property type="protein sequence ID" value="CEK70425.1"/>
    <property type="molecule type" value="Transcribed_RNA"/>
</dbReference>
<evidence type="ECO:0000313" key="2">
    <source>
        <dbReference type="EMBL" id="CEK70425.1"/>
    </source>
</evidence>
<evidence type="ECO:0000313" key="3">
    <source>
        <dbReference type="EMBL" id="CEK70427.1"/>
    </source>
</evidence>
<evidence type="ECO:0000256" key="1">
    <source>
        <dbReference type="SAM" id="Phobius"/>
    </source>
</evidence>
<feature type="transmembrane region" description="Helical" evidence="1">
    <location>
        <begin position="15"/>
        <end position="40"/>
    </location>
</feature>
<dbReference type="EMBL" id="HACG01023562">
    <property type="protein sequence ID" value="CEK70427.1"/>
    <property type="molecule type" value="Transcribed_RNA"/>
</dbReference>
<protein>
    <submittedName>
        <fullName evidence="3">Uncharacterized protein</fullName>
    </submittedName>
</protein>
<gene>
    <name evidence="3" type="primary">ORF74089</name>
    <name evidence="2" type="synonym">ORF74079</name>
</gene>
<accession>A0A0B6ZPZ6</accession>
<proteinExistence type="predicted"/>
<keyword evidence="1" id="KW-0472">Membrane</keyword>
<keyword evidence="1" id="KW-0812">Transmembrane</keyword>
<keyword evidence="1" id="KW-1133">Transmembrane helix</keyword>
<sequence>MYQSLEPHGHSCETAFILTSVLTTLQNTLLLLCFILLWCVMELKVHFTRIPGKDGGSRDITLPVIEVIISSIVTVYEVENQLP</sequence>
<reference evidence="3" key="1">
    <citation type="submission" date="2014-12" db="EMBL/GenBank/DDBJ databases">
        <title>Insight into the proteome of Arion vulgaris.</title>
        <authorList>
            <person name="Aradska J."/>
            <person name="Bulat T."/>
            <person name="Smidak R."/>
            <person name="Sarate P."/>
            <person name="Gangsoo J."/>
            <person name="Sialana F."/>
            <person name="Bilban M."/>
            <person name="Lubec G."/>
        </authorList>
    </citation>
    <scope>NUCLEOTIDE SEQUENCE</scope>
    <source>
        <tissue evidence="3">Skin</tissue>
    </source>
</reference>
<name>A0A0B6ZPZ6_9EUPU</name>
<organism evidence="3">
    <name type="scientific">Arion vulgaris</name>
    <dbReference type="NCBI Taxonomy" id="1028688"/>
    <lineage>
        <taxon>Eukaryota</taxon>
        <taxon>Metazoa</taxon>
        <taxon>Spiralia</taxon>
        <taxon>Lophotrochozoa</taxon>
        <taxon>Mollusca</taxon>
        <taxon>Gastropoda</taxon>
        <taxon>Heterobranchia</taxon>
        <taxon>Euthyneura</taxon>
        <taxon>Panpulmonata</taxon>
        <taxon>Eupulmonata</taxon>
        <taxon>Stylommatophora</taxon>
        <taxon>Helicina</taxon>
        <taxon>Arionoidea</taxon>
        <taxon>Arionidae</taxon>
        <taxon>Arion</taxon>
    </lineage>
</organism>